<reference evidence="2 3" key="1">
    <citation type="journal article" date="2015" name="Fungal Genet. Biol.">
        <title>Evolution of novel wood decay mechanisms in Agaricales revealed by the genome sequences of Fistulina hepatica and Cylindrobasidium torrendii.</title>
        <authorList>
            <person name="Floudas D."/>
            <person name="Held B.W."/>
            <person name="Riley R."/>
            <person name="Nagy L.G."/>
            <person name="Koehler G."/>
            <person name="Ransdell A.S."/>
            <person name="Younus H."/>
            <person name="Chow J."/>
            <person name="Chiniquy J."/>
            <person name="Lipzen A."/>
            <person name="Tritt A."/>
            <person name="Sun H."/>
            <person name="Haridas S."/>
            <person name="LaButti K."/>
            <person name="Ohm R.A."/>
            <person name="Kues U."/>
            <person name="Blanchette R.A."/>
            <person name="Grigoriev I.V."/>
            <person name="Minto R.E."/>
            <person name="Hibbett D.S."/>
        </authorList>
    </citation>
    <scope>NUCLEOTIDE SEQUENCE [LARGE SCALE GENOMIC DNA]</scope>
    <source>
        <strain evidence="2 3">ATCC 64428</strain>
    </source>
</reference>
<gene>
    <name evidence="2" type="ORF">FISHEDRAFT_75017</name>
</gene>
<protein>
    <submittedName>
        <fullName evidence="2">Uncharacterized protein</fullName>
    </submittedName>
</protein>
<dbReference type="EMBL" id="KN882013">
    <property type="protein sequence ID" value="KIY47104.1"/>
    <property type="molecule type" value="Genomic_DNA"/>
</dbReference>
<dbReference type="AlphaFoldDB" id="A0A0D7A9M8"/>
<dbReference type="Proteomes" id="UP000054144">
    <property type="component" value="Unassembled WGS sequence"/>
</dbReference>
<proteinExistence type="predicted"/>
<evidence type="ECO:0000256" key="1">
    <source>
        <dbReference type="SAM" id="MobiDB-lite"/>
    </source>
</evidence>
<accession>A0A0D7A9M8</accession>
<sequence>MSIAARQLPRSQVIGPGSYAMADVLTTVVKVDLGYPKLTNTNWPTFKDKLTTWTTEHGLNCILRGQRKCPEEPVENPDGMFYLLSAPKKPLEADAAEKLFDKVDEYDQKEAKIKNVIYKAIDQTTYLQIKDRPTATECMMCKEGDNVVKFITTMHSMCDELLSMGLVIPDTQFNAIVKLAFANMLTWKSFWTAMNIQAKVCSDNKPITSNNLCDMIVAQVKHKAIDKNRLTNVVMTTDGCGGHRNDQRHDRNCIERYHGAGKYPPCKYCSMTNHLEKDCANLGGPREHDPPPNVIAAHKHHEARQKNITNKVKPTAGAGQSNHEKPSQRKHEKQAAMQVATEDSDSDYLDFDDNHVPIHHPYIGLAEKNRLHFSAYDACAPPEVLSADRDPVEHDEIVDTGATSHFTPDRHCLHDFVEMELMSINATSGCPFNATGKGWMMSDLPLNAMTTMPVKL</sequence>
<name>A0A0D7A9M8_9AGAR</name>
<evidence type="ECO:0000313" key="2">
    <source>
        <dbReference type="EMBL" id="KIY47104.1"/>
    </source>
</evidence>
<keyword evidence="3" id="KW-1185">Reference proteome</keyword>
<feature type="region of interest" description="Disordered" evidence="1">
    <location>
        <begin position="303"/>
        <end position="339"/>
    </location>
</feature>
<organism evidence="2 3">
    <name type="scientific">Fistulina hepatica ATCC 64428</name>
    <dbReference type="NCBI Taxonomy" id="1128425"/>
    <lineage>
        <taxon>Eukaryota</taxon>
        <taxon>Fungi</taxon>
        <taxon>Dikarya</taxon>
        <taxon>Basidiomycota</taxon>
        <taxon>Agaricomycotina</taxon>
        <taxon>Agaricomycetes</taxon>
        <taxon>Agaricomycetidae</taxon>
        <taxon>Agaricales</taxon>
        <taxon>Fistulinaceae</taxon>
        <taxon>Fistulina</taxon>
    </lineage>
</organism>
<evidence type="ECO:0000313" key="3">
    <source>
        <dbReference type="Proteomes" id="UP000054144"/>
    </source>
</evidence>
<dbReference type="OrthoDB" id="2692435at2759"/>